<comment type="caution">
    <text evidence="1">The sequence shown here is derived from an EMBL/GenBank/DDBJ whole genome shotgun (WGS) entry which is preliminary data.</text>
</comment>
<dbReference type="EMBL" id="BLAB01000001">
    <property type="protein sequence ID" value="GER94564.1"/>
    <property type="molecule type" value="Genomic_DNA"/>
</dbReference>
<gene>
    <name evidence="1" type="ORF">A45J_2328</name>
</gene>
<organism evidence="1">
    <name type="scientific">hot springs metagenome</name>
    <dbReference type="NCBI Taxonomy" id="433727"/>
    <lineage>
        <taxon>unclassified sequences</taxon>
        <taxon>metagenomes</taxon>
        <taxon>ecological metagenomes</taxon>
    </lineage>
</organism>
<accession>A0A5J4KZ87</accession>
<proteinExistence type="predicted"/>
<dbReference type="AlphaFoldDB" id="A0A5J4KZ87"/>
<sequence>MALVATSILNPSPPIMSYYFLSPHPIPLPKREREFFNFVKPYTLTTNTF</sequence>
<evidence type="ECO:0000313" key="1">
    <source>
        <dbReference type="EMBL" id="GER94564.1"/>
    </source>
</evidence>
<name>A0A5J4KZ87_9ZZZZ</name>
<reference evidence="1" key="1">
    <citation type="submission" date="2019-10" db="EMBL/GenBank/DDBJ databases">
        <title>Metagenomic sequencing of thiosulfate-disproportionating enrichment culture.</title>
        <authorList>
            <person name="Umezawa K."/>
            <person name="Kojima H."/>
            <person name="Fukui M."/>
        </authorList>
    </citation>
    <scope>NUCLEOTIDE SEQUENCE</scope>
    <source>
        <strain evidence="1">45J</strain>
    </source>
</reference>
<protein>
    <submittedName>
        <fullName evidence="1">Uncharacterized protein</fullName>
    </submittedName>
</protein>